<organism evidence="3 4">
    <name type="scientific">Archaeoglobus fulgidus DSM 8774</name>
    <dbReference type="NCBI Taxonomy" id="1344584"/>
    <lineage>
        <taxon>Archaea</taxon>
        <taxon>Methanobacteriati</taxon>
        <taxon>Methanobacteriota</taxon>
        <taxon>Archaeoglobi</taxon>
        <taxon>Archaeoglobales</taxon>
        <taxon>Archaeoglobaceae</taxon>
        <taxon>Archaeoglobus</taxon>
    </lineage>
</organism>
<dbReference type="SUPFAM" id="SSF53822">
    <property type="entry name" value="Periplasmic binding protein-like I"/>
    <property type="match status" value="1"/>
</dbReference>
<accession>A0A075WAP7</accession>
<dbReference type="InterPro" id="IPR028081">
    <property type="entry name" value="Leu-bd"/>
</dbReference>
<dbReference type="AlphaFoldDB" id="A0A075WAP7"/>
<evidence type="ECO:0000259" key="2">
    <source>
        <dbReference type="Pfam" id="PF13458"/>
    </source>
</evidence>
<evidence type="ECO:0000313" key="4">
    <source>
        <dbReference type="Proteomes" id="UP000028501"/>
    </source>
</evidence>
<sequence length="419" mass="46684">MRHAKAVLTALILLAAITSLCAQPEKAERDKVVIGVIGPMATPEGQAEEKAVKLAAEEINAQGGILGYKVEVVVGDTKLDSNTATSEFRRLATVENADVIIGGFSSGVMTAMMETMAETKTLFLSDASSPAHAQKVEQNYEKYKYWFRVSQNNGSTFALDLADMVKFLRDSGYEVKKVYIIRDEHVWTDPVMAALKPLLEEMGVEIVKDVKIPRGYSEYEQLILEAESLNADLIMPILAISGTGDVLAKQWATLKPNLLLAGHDLAPIDPEFYEKTNGMANYEIFLADGGALVTAPPTEKCREFVEAYKAKYGHYPESHQAYGAYDAVYLYKMVVEMAAKNGEKDPFNPDVLVKYLEKFDASNPVKLTRTIAFYPNHDLMWGDDYVRNWISQWQDGKQYIIYPPSVANGELKLPPWIEK</sequence>
<dbReference type="CDD" id="cd06345">
    <property type="entry name" value="PBP1_ABC_ligand_binding-like"/>
    <property type="match status" value="1"/>
</dbReference>
<name>A0A075WAP7_ARCFL</name>
<dbReference type="Proteomes" id="UP000028501">
    <property type="component" value="Chromosome"/>
</dbReference>
<keyword evidence="1" id="KW-0732">Signal</keyword>
<evidence type="ECO:0000256" key="1">
    <source>
        <dbReference type="ARBA" id="ARBA00022729"/>
    </source>
</evidence>
<dbReference type="InterPro" id="IPR051010">
    <property type="entry name" value="BCAA_transport"/>
</dbReference>
<dbReference type="HOGENOM" id="CLU_027128_4_2_2"/>
<dbReference type="Gene3D" id="3.40.50.2300">
    <property type="match status" value="2"/>
</dbReference>
<proteinExistence type="predicted"/>
<reference evidence="3 4" key="1">
    <citation type="submission" date="2013-07" db="EMBL/GenBank/DDBJ databases">
        <title>Genome of Archaeoglobus fulgidus.</title>
        <authorList>
            <person name="Fiebig A."/>
            <person name="Birkeland N.-K."/>
        </authorList>
    </citation>
    <scope>NUCLEOTIDE SEQUENCE [LARGE SCALE GENOMIC DNA]</scope>
    <source>
        <strain evidence="3 4">DSM 8774</strain>
    </source>
</reference>
<dbReference type="GeneID" id="24793757"/>
<evidence type="ECO:0000313" key="3">
    <source>
        <dbReference type="EMBL" id="AIG97041.1"/>
    </source>
</evidence>
<protein>
    <submittedName>
        <fullName evidence="3">ABC-type branched-chain amino acid transport system, periplasmic component</fullName>
    </submittedName>
</protein>
<dbReference type="PANTHER" id="PTHR30483">
    <property type="entry name" value="LEUCINE-SPECIFIC-BINDING PROTEIN"/>
    <property type="match status" value="1"/>
</dbReference>
<feature type="domain" description="Leucine-binding protein" evidence="2">
    <location>
        <begin position="32"/>
        <end position="360"/>
    </location>
</feature>
<dbReference type="InterPro" id="IPR028082">
    <property type="entry name" value="Peripla_BP_I"/>
</dbReference>
<dbReference type="PANTHER" id="PTHR30483:SF6">
    <property type="entry name" value="PERIPLASMIC BINDING PROTEIN OF ABC TRANSPORTER FOR NATURAL AMINO ACIDS"/>
    <property type="match status" value="1"/>
</dbReference>
<dbReference type="RefSeq" id="WP_048094857.1">
    <property type="nucleotide sequence ID" value="NZ_CP006577.1"/>
</dbReference>
<dbReference type="KEGG" id="afg:AFULGI_00002090"/>
<dbReference type="EMBL" id="CP006577">
    <property type="protein sequence ID" value="AIG97041.1"/>
    <property type="molecule type" value="Genomic_DNA"/>
</dbReference>
<gene>
    <name evidence="3" type="ORF">AFULGI_00002090</name>
</gene>
<dbReference type="Pfam" id="PF13458">
    <property type="entry name" value="Peripla_BP_6"/>
    <property type="match status" value="1"/>
</dbReference>